<keyword evidence="3" id="KW-0106">Calcium</keyword>
<sequence>MGLNATGGTDGNDILNGDDGNDFIHGGAGNDTLDGGTGSNSLYGDAGSDTLRVANTSNGNLLSGGTGTDTLNGGYYADTYLFNLGDGVDTITETVNSSISTVYTDVLRFGTGIAATDIKVQRVGTDLVFAHSNGVDKVMLKDVFTTTTSGADIVAARTIEKIEFADGTVWTWAQLTQGGLTQVGSAAADTIYGWNGNDLISGGDGNDTLDGGTGSNSLYGDAGSDTLRVANTSNGNLLSGGTGNDTLNGGYYADTYLFNLGDGVDTITETVNSSISTVYTDVLRFGTGIAATDIKVQRVGTDLVFAHSNGVDKVMLKDVFTTTTSGADIVAARTIEKIEFADGTVWTWAQLTQGGLTQVGSAAADTIYGWNGNDLISGGDGNDTLDGGTGSNSLYGDAGSDTLRVANTSNGNLLSGGTGNDTLNGGYYADTYLFNLGDGVDTITETVNSSISTVYTDVLRFGTGIAATDIKVQRVGTDLVFAHSNGVDKVMLKDVFTTTTSGADIVAARTIEKIEFADGTVWTWAQMTQGGLTQVGSTAADTIYGWNGNDFIHGGAGNDTLDGGTGSNSLYGEAGNDTLRVANTSNGNLLSGGTGTDTLNGGYYADTYLFNLGDGVDTITETVNSSISTVYTDVLRFGTGIAATDIKVQRVGTDLVFAHSNGVDKVMLKDVFTTTTSGADIVAARTIEKIEFADGTVWTWAQMTQGGLTQVGSTAADTIYGWNGNDFIHGGAGNDTLDGGTGSNSLYGDAGSDTLRVANTSNGNLLSGGTGNDTLNGGYYADTYLFNLGDGVDTITETVNSSISTVYTDVLRFGTGIAATDIKVQRVGTDLVFAHSNGVDKVMLKDVFTTTTSGADIVAARTIEKIEFADGTVWTWAQLTQGGLTQVGSAAADTIYGWNGNDLISGGDGNDTLDGGTGSNSLYGDAGSDTLRVANTSNGNLLSGGTGNDTLNGGYYADTYLFNLGDGVDTITETVNSSISTVYTDVLRFGTGIAATDIKVQRVGTDLVFAHSNGVDKVMLKDVFTTTTSGADIVAARTIEKIEFADGTVWTWAQMTQGGLTQVGSTAADTIYGWNGNDFIHGGAGNDTLDGGTGSNSLYGEAGNDTLRVANTSNGNLLSGGTGTDTLNGGYYADTYLFNLGDGVDTITETVNSGTSTVYTDVLRFGDEVAPEQLWFRQAGSSLEVSIIGTADKVTINNWYSGNAYRVEQFKTADGESLMDSQVQNLVNAMAAFGVPAGSEGNLTAEQRQQLDVVLAANWQ</sequence>
<dbReference type="InterPro" id="IPR010566">
    <property type="entry name" value="Haemolys_ca-bd"/>
</dbReference>
<dbReference type="PANTHER" id="PTHR38340">
    <property type="entry name" value="S-LAYER PROTEIN"/>
    <property type="match status" value="1"/>
</dbReference>
<dbReference type="Proteomes" id="UP000501379">
    <property type="component" value="Chromosome"/>
</dbReference>
<dbReference type="GO" id="GO:0005509">
    <property type="term" value="F:calcium ion binding"/>
    <property type="evidence" value="ECO:0007669"/>
    <property type="project" value="InterPro"/>
</dbReference>
<feature type="domain" description="Haemolysin-type calcium binding-related" evidence="4">
    <location>
        <begin position="302"/>
        <end position="350"/>
    </location>
</feature>
<gene>
    <name evidence="5" type="ORF">HNE05_14875</name>
</gene>
<proteinExistence type="predicted"/>
<evidence type="ECO:0000256" key="3">
    <source>
        <dbReference type="ARBA" id="ARBA00022837"/>
    </source>
</evidence>
<accession>A0A6M8G6N5</accession>
<evidence type="ECO:0000256" key="2">
    <source>
        <dbReference type="ARBA" id="ARBA00022525"/>
    </source>
</evidence>
<feature type="domain" description="Haemolysin-type calcium binding-related" evidence="4">
    <location>
        <begin position="478"/>
        <end position="526"/>
    </location>
</feature>
<keyword evidence="2" id="KW-0964">Secreted</keyword>
<dbReference type="EMBL" id="CP053697">
    <property type="protein sequence ID" value="QKE64575.1"/>
    <property type="molecule type" value="Genomic_DNA"/>
</dbReference>
<organism evidence="5 6">
    <name type="scientific">Aquipseudomonas campi</name>
    <dbReference type="NCBI Taxonomy" id="2731681"/>
    <lineage>
        <taxon>Bacteria</taxon>
        <taxon>Pseudomonadati</taxon>
        <taxon>Pseudomonadota</taxon>
        <taxon>Gammaproteobacteria</taxon>
        <taxon>Pseudomonadales</taxon>
        <taxon>Pseudomonadaceae</taxon>
        <taxon>Aquipseudomonas</taxon>
    </lineage>
</organism>
<reference evidence="5" key="1">
    <citation type="submission" date="2020-07" db="EMBL/GenBank/DDBJ databases">
        <title>Nitrate ammonifying Pseudomonas campi sp. nov. isolated from German agricultural grassland.</title>
        <authorList>
            <person name="Timsy T."/>
            <person name="Ulrich A."/>
            <person name="Spanner T."/>
            <person name="Foesel B."/>
            <person name="Kolb S."/>
            <person name="Horn M.A."/>
            <person name="Behrendt U."/>
        </authorList>
    </citation>
    <scope>NUCLEOTIDE SEQUENCE</scope>
    <source>
        <strain evidence="5">S1-A32-2</strain>
    </source>
</reference>
<dbReference type="PANTHER" id="PTHR38340:SF1">
    <property type="entry name" value="S-LAYER PROTEIN"/>
    <property type="match status" value="1"/>
</dbReference>
<dbReference type="InterPro" id="IPR001343">
    <property type="entry name" value="Hemolysn_Ca-bd"/>
</dbReference>
<dbReference type="RefSeq" id="WP_173209617.1">
    <property type="nucleotide sequence ID" value="NZ_CP053697.2"/>
</dbReference>
<dbReference type="Pfam" id="PF00353">
    <property type="entry name" value="HemolysinCabind"/>
    <property type="match status" value="11"/>
</dbReference>
<dbReference type="PRINTS" id="PR00313">
    <property type="entry name" value="CABNDNGRPT"/>
</dbReference>
<dbReference type="Pfam" id="PF06594">
    <property type="entry name" value="HCBP_related"/>
    <property type="match status" value="7"/>
</dbReference>
<dbReference type="PROSITE" id="PS00330">
    <property type="entry name" value="HEMOLYSIN_CALCIUM"/>
    <property type="match status" value="1"/>
</dbReference>
<feature type="domain" description="Haemolysin-type calcium binding-related" evidence="4">
    <location>
        <begin position="654"/>
        <end position="702"/>
    </location>
</feature>
<evidence type="ECO:0000313" key="6">
    <source>
        <dbReference type="Proteomes" id="UP000501379"/>
    </source>
</evidence>
<comment type="subcellular location">
    <subcellularLocation>
        <location evidence="1">Secreted</location>
    </subcellularLocation>
</comment>
<dbReference type="InterPro" id="IPR050557">
    <property type="entry name" value="RTX_toxin/Mannuronan_C5-epim"/>
</dbReference>
<keyword evidence="6" id="KW-1185">Reference proteome</keyword>
<dbReference type="Gene3D" id="2.150.10.10">
    <property type="entry name" value="Serralysin-like metalloprotease, C-terminal"/>
    <property type="match status" value="10"/>
</dbReference>
<feature type="domain" description="Haemolysin-type calcium binding-related" evidence="4">
    <location>
        <begin position="126"/>
        <end position="174"/>
    </location>
</feature>
<feature type="domain" description="Haemolysin-type calcium binding-related" evidence="4">
    <location>
        <begin position="1183"/>
        <end position="1218"/>
    </location>
</feature>
<evidence type="ECO:0000256" key="1">
    <source>
        <dbReference type="ARBA" id="ARBA00004613"/>
    </source>
</evidence>
<protein>
    <recommendedName>
        <fullName evidence="4">Haemolysin-type calcium binding-related domain-containing protein</fullName>
    </recommendedName>
</protein>
<dbReference type="AlphaFoldDB" id="A0A6M8G6N5"/>
<feature type="domain" description="Haemolysin-type calcium binding-related" evidence="4">
    <location>
        <begin position="830"/>
        <end position="878"/>
    </location>
</feature>
<dbReference type="InterPro" id="IPR018511">
    <property type="entry name" value="Hemolysin-typ_Ca-bd_CS"/>
</dbReference>
<evidence type="ECO:0000313" key="5">
    <source>
        <dbReference type="EMBL" id="QKE64575.1"/>
    </source>
</evidence>
<feature type="domain" description="Haemolysin-type calcium binding-related" evidence="4">
    <location>
        <begin position="1006"/>
        <end position="1054"/>
    </location>
</feature>
<dbReference type="GO" id="GO:0005576">
    <property type="term" value="C:extracellular region"/>
    <property type="evidence" value="ECO:0007669"/>
    <property type="project" value="UniProtKB-SubCell"/>
</dbReference>
<dbReference type="KEGG" id="pcam:HNE05_14875"/>
<dbReference type="InterPro" id="IPR011049">
    <property type="entry name" value="Serralysin-like_metalloprot_C"/>
</dbReference>
<name>A0A6M8G6N5_9GAMM</name>
<dbReference type="SUPFAM" id="SSF51120">
    <property type="entry name" value="beta-Roll"/>
    <property type="match status" value="7"/>
</dbReference>
<evidence type="ECO:0000259" key="4">
    <source>
        <dbReference type="Pfam" id="PF06594"/>
    </source>
</evidence>